<feature type="non-terminal residue" evidence="2">
    <location>
        <position position="1"/>
    </location>
</feature>
<dbReference type="EMBL" id="UOEK01000261">
    <property type="protein sequence ID" value="VAW03500.1"/>
    <property type="molecule type" value="Genomic_DNA"/>
</dbReference>
<feature type="region of interest" description="Disordered" evidence="1">
    <location>
        <begin position="13"/>
        <end position="41"/>
    </location>
</feature>
<reference evidence="2" key="1">
    <citation type="submission" date="2018-06" db="EMBL/GenBank/DDBJ databases">
        <authorList>
            <person name="Zhirakovskaya E."/>
        </authorList>
    </citation>
    <scope>NUCLEOTIDE SEQUENCE</scope>
</reference>
<proteinExistence type="predicted"/>
<name>A0A3B0SGN6_9ZZZZ</name>
<evidence type="ECO:0000313" key="2">
    <source>
        <dbReference type="EMBL" id="VAW03500.1"/>
    </source>
</evidence>
<organism evidence="2">
    <name type="scientific">hydrothermal vent metagenome</name>
    <dbReference type="NCBI Taxonomy" id="652676"/>
    <lineage>
        <taxon>unclassified sequences</taxon>
        <taxon>metagenomes</taxon>
        <taxon>ecological metagenomes</taxon>
    </lineage>
</organism>
<sequence>VVGFLLLKPDGEISRVSEPSDSSPAELADDSLGEPTETPSESVDAGLVYIETFKLTDRADGHGARPEIASNGEYIYIVYLGDLTTQRSHKVRIYDLDFNLLGEKVLATGTSEYGGVTDIRISRDDMYVYSFYEMADKNTGATLFGAKYRMDGNFTKVAESDGPIVTSAFFFDAVDGEETLNDPASIVVNGKVYLMTQITYKRGGVRNAKTLYKLRELSSDLSEILDTREIDLSGVMTGWAGLANLLEIGGVIYTIQGSLVSYPSGFSSDLRMVRFDTDWEFNQDTDVFALTNTDDTTETMPVGARYVDDTLFVSFRVGDVTVAALENPTSRGELWLNMYNNDFELIDSVQVSTDGVEGEHASVEVIGDYVYVAYGGSTSDSVREDVYVSVFRITN</sequence>
<protein>
    <submittedName>
        <fullName evidence="2">Uncharacterized protein</fullName>
    </submittedName>
</protein>
<evidence type="ECO:0000256" key="1">
    <source>
        <dbReference type="SAM" id="MobiDB-lite"/>
    </source>
</evidence>
<dbReference type="AlphaFoldDB" id="A0A3B0SGN6"/>
<gene>
    <name evidence="2" type="ORF">MNBD_ACTINO02-2765</name>
</gene>
<accession>A0A3B0SGN6</accession>